<evidence type="ECO:0000256" key="1">
    <source>
        <dbReference type="ARBA" id="ARBA00009981"/>
    </source>
</evidence>
<accession>A0A931H434</accession>
<evidence type="ECO:0000256" key="2">
    <source>
        <dbReference type="RuleBase" id="RU362080"/>
    </source>
</evidence>
<reference evidence="3" key="1">
    <citation type="submission" date="2020-11" db="EMBL/GenBank/DDBJ databases">
        <title>Bacterial whole genome sequence for Caenimonas sp. DR4.4.</title>
        <authorList>
            <person name="Le V."/>
            <person name="Ko S.-R."/>
            <person name="Ahn C.-Y."/>
            <person name="Oh H.-M."/>
        </authorList>
    </citation>
    <scope>NUCLEOTIDE SEQUENCE</scope>
    <source>
        <strain evidence="3">DR4.4</strain>
    </source>
</reference>
<comment type="function">
    <text evidence="2">Antitoxin component of a type II toxin-antitoxin (TA) system.</text>
</comment>
<gene>
    <name evidence="3" type="ORF">I5803_08955</name>
</gene>
<dbReference type="NCBIfam" id="TIGR01552">
    <property type="entry name" value="phd_fam"/>
    <property type="match status" value="1"/>
</dbReference>
<comment type="similarity">
    <text evidence="1 2">Belongs to the phD/YefM antitoxin family.</text>
</comment>
<organism evidence="3 4">
    <name type="scientific">Caenimonas aquaedulcis</name>
    <dbReference type="NCBI Taxonomy" id="2793270"/>
    <lineage>
        <taxon>Bacteria</taxon>
        <taxon>Pseudomonadati</taxon>
        <taxon>Pseudomonadota</taxon>
        <taxon>Betaproteobacteria</taxon>
        <taxon>Burkholderiales</taxon>
        <taxon>Comamonadaceae</taxon>
        <taxon>Caenimonas</taxon>
    </lineage>
</organism>
<dbReference type="Pfam" id="PF02604">
    <property type="entry name" value="PhdYeFM_antitox"/>
    <property type="match status" value="1"/>
</dbReference>
<comment type="caution">
    <text evidence="3">The sequence shown here is derived from an EMBL/GenBank/DDBJ whole genome shotgun (WGS) entry which is preliminary data.</text>
</comment>
<evidence type="ECO:0000313" key="4">
    <source>
        <dbReference type="Proteomes" id="UP000651050"/>
    </source>
</evidence>
<keyword evidence="4" id="KW-1185">Reference proteome</keyword>
<dbReference type="Gene3D" id="3.40.1620.10">
    <property type="entry name" value="YefM-like domain"/>
    <property type="match status" value="1"/>
</dbReference>
<dbReference type="AlphaFoldDB" id="A0A931H434"/>
<dbReference type="InterPro" id="IPR006442">
    <property type="entry name" value="Antitoxin_Phd/YefM"/>
</dbReference>
<sequence length="92" mass="10528">MQITATEAKNRFGYFCSQAKGEPVIVEKDGRPDTVLLGYEEFQALTMAARGKSLSARKKEFNETYRDWLDAQNREFEKNGLWCEGSVAWQQG</sequence>
<dbReference type="Proteomes" id="UP000651050">
    <property type="component" value="Unassembled WGS sequence"/>
</dbReference>
<evidence type="ECO:0000313" key="3">
    <source>
        <dbReference type="EMBL" id="MBG9388147.1"/>
    </source>
</evidence>
<dbReference type="EMBL" id="JADWYS010000001">
    <property type="protein sequence ID" value="MBG9388147.1"/>
    <property type="molecule type" value="Genomic_DNA"/>
</dbReference>
<protein>
    <recommendedName>
        <fullName evidence="2">Antitoxin</fullName>
    </recommendedName>
</protein>
<name>A0A931H434_9BURK</name>
<proteinExistence type="inferred from homology"/>
<dbReference type="RefSeq" id="WP_196986022.1">
    <property type="nucleotide sequence ID" value="NZ_JADWYS010000001.1"/>
</dbReference>
<dbReference type="SUPFAM" id="SSF143120">
    <property type="entry name" value="YefM-like"/>
    <property type="match status" value="1"/>
</dbReference>
<dbReference type="InterPro" id="IPR036165">
    <property type="entry name" value="YefM-like_sf"/>
</dbReference>